<gene>
    <name evidence="5" type="primary">vanC</name>
    <name evidence="5" type="ORF">AMLFYP55_00612</name>
</gene>
<organism evidence="5">
    <name type="scientific">Akkermansia muciniphila</name>
    <dbReference type="NCBI Taxonomy" id="239935"/>
    <lineage>
        <taxon>Bacteria</taxon>
        <taxon>Pseudomonadati</taxon>
        <taxon>Verrucomicrobiota</taxon>
        <taxon>Verrucomicrobiia</taxon>
        <taxon>Verrucomicrobiales</taxon>
        <taxon>Akkermansiaceae</taxon>
        <taxon>Akkermansia</taxon>
    </lineage>
</organism>
<dbReference type="GO" id="GO:0008716">
    <property type="term" value="F:D-alanine-D-alanine ligase activity"/>
    <property type="evidence" value="ECO:0007669"/>
    <property type="project" value="InterPro"/>
</dbReference>
<sequence length="338" mass="39519">MVEKRKIKFKIVCDSRESFPHKQYDGILYSDHPRLKTIQEFQECIQYLGYDCEYFGGIYELIKACNHKYQNNDSIFINIGDGLDQHYSRVQAPILLELLNVKYTNSNPFVSALLSNKHYTKLAVQEYVKTPYGILFYNDLPIPHRRIEKLTFPVIVKPNTEGSSVGITQQSVCNSPEKVEQQIRKMREEFQEILIEEYIPGYEVTNLIFGNKNNLIMNEVIAFSVNNSLFFEKEILGFKEKILKKRQLLPATQILNDDIIKKIKQTSALLMKELNIWDVSRFDYRITQDNTIILLEINSAPRLSKTTELGFIANQYQTSYESLVNLYLKCVMRRLHQS</sequence>
<reference evidence="5" key="1">
    <citation type="submission" date="2019-11" db="EMBL/GenBank/DDBJ databases">
        <authorList>
            <person name="Feng L."/>
        </authorList>
    </citation>
    <scope>NUCLEOTIDE SEQUENCE</scope>
    <source>
        <strain evidence="5">AMuciniphilaLFYP55</strain>
    </source>
</reference>
<dbReference type="InterPro" id="IPR013815">
    <property type="entry name" value="ATP_grasp_subdomain_1"/>
</dbReference>
<dbReference type="PANTHER" id="PTHR23132">
    <property type="entry name" value="D-ALANINE--D-ALANINE LIGASE"/>
    <property type="match status" value="1"/>
</dbReference>
<dbReference type="InterPro" id="IPR011095">
    <property type="entry name" value="Dala_Dala_lig_C"/>
</dbReference>
<dbReference type="Pfam" id="PF07478">
    <property type="entry name" value="Dala_Dala_lig_C"/>
    <property type="match status" value="1"/>
</dbReference>
<feature type="domain" description="ATP-grasp" evidence="4">
    <location>
        <begin position="120"/>
        <end position="332"/>
    </location>
</feature>
<keyword evidence="3" id="KW-0067">ATP-binding</keyword>
<dbReference type="PANTHER" id="PTHR23132:SF23">
    <property type="entry name" value="D-ALANINE--D-ALANINE LIGASE B"/>
    <property type="match status" value="1"/>
</dbReference>
<dbReference type="GO" id="GO:0005524">
    <property type="term" value="F:ATP binding"/>
    <property type="evidence" value="ECO:0007669"/>
    <property type="project" value="UniProtKB-UniRule"/>
</dbReference>
<evidence type="ECO:0000256" key="2">
    <source>
        <dbReference type="ARBA" id="ARBA00022598"/>
    </source>
</evidence>
<dbReference type="GO" id="GO:0046872">
    <property type="term" value="F:metal ion binding"/>
    <property type="evidence" value="ECO:0007669"/>
    <property type="project" value="InterPro"/>
</dbReference>
<dbReference type="Gene3D" id="3.30.1490.20">
    <property type="entry name" value="ATP-grasp fold, A domain"/>
    <property type="match status" value="1"/>
</dbReference>
<evidence type="ECO:0000259" key="4">
    <source>
        <dbReference type="PROSITE" id="PS50975"/>
    </source>
</evidence>
<protein>
    <submittedName>
        <fullName evidence="5">Vancomycin C-type resistance protein VanC</fullName>
        <ecNumber evidence="5">6.3.2.-</ecNumber>
    </submittedName>
</protein>
<comment type="similarity">
    <text evidence="1">Belongs to the D-alanine--D-alanine ligase family.</text>
</comment>
<dbReference type="InterPro" id="IPR011761">
    <property type="entry name" value="ATP-grasp"/>
</dbReference>
<dbReference type="RefSeq" id="WP_102722731.1">
    <property type="nucleotide sequence ID" value="NZ_CACRSS010000016.1"/>
</dbReference>
<keyword evidence="3" id="KW-0547">Nucleotide-binding</keyword>
<dbReference type="PROSITE" id="PS50975">
    <property type="entry name" value="ATP_GRASP"/>
    <property type="match status" value="1"/>
</dbReference>
<dbReference type="Gene3D" id="3.30.470.20">
    <property type="entry name" value="ATP-grasp fold, B domain"/>
    <property type="match status" value="1"/>
</dbReference>
<keyword evidence="2 5" id="KW-0436">Ligase</keyword>
<name>A0A6N2U3D5_9BACT</name>
<dbReference type="AlphaFoldDB" id="A0A6N2U3D5"/>
<evidence type="ECO:0000313" key="5">
    <source>
        <dbReference type="EMBL" id="VYT09936.1"/>
    </source>
</evidence>
<accession>A0A6N2U3D5</accession>
<evidence type="ECO:0000256" key="1">
    <source>
        <dbReference type="ARBA" id="ARBA00010871"/>
    </source>
</evidence>
<proteinExistence type="inferred from homology"/>
<dbReference type="SUPFAM" id="SSF56059">
    <property type="entry name" value="Glutathione synthetase ATP-binding domain-like"/>
    <property type="match status" value="1"/>
</dbReference>
<dbReference type="EMBL" id="CACRSS010000016">
    <property type="protein sequence ID" value="VYT09936.1"/>
    <property type="molecule type" value="Genomic_DNA"/>
</dbReference>
<evidence type="ECO:0000256" key="3">
    <source>
        <dbReference type="PROSITE-ProRule" id="PRU00409"/>
    </source>
</evidence>
<dbReference type="OrthoDB" id="9813261at2"/>
<dbReference type="EC" id="6.3.2.-" evidence="5"/>